<dbReference type="SMART" id="SM00822">
    <property type="entry name" value="PKS_KR"/>
    <property type="match status" value="1"/>
</dbReference>
<dbReference type="PRINTS" id="PR00081">
    <property type="entry name" value="GDHRDH"/>
</dbReference>
<comment type="similarity">
    <text evidence="1">Belongs to the short-chain dehydrogenases/reductases (SDR) family.</text>
</comment>
<dbReference type="Pfam" id="PF13561">
    <property type="entry name" value="adh_short_C2"/>
    <property type="match status" value="1"/>
</dbReference>
<reference evidence="3" key="2">
    <citation type="journal article" date="2012" name="PLoS ONE">
        <title>A Deeply Branching Thermophilic Bacterium with an Ancient Acetyl-CoA Pathway Dominates a Subsurface Ecosystem.</title>
        <authorList>
            <person name="Takami H."/>
            <person name="Noguchi H."/>
            <person name="Takaki Y."/>
            <person name="Uchiyama I."/>
            <person name="Toyoda A."/>
            <person name="Nishi S."/>
            <person name="Chee G.-J."/>
            <person name="Arai W."/>
            <person name="Nunoura T."/>
            <person name="Itoh T."/>
            <person name="Hattori M."/>
            <person name="Takai K."/>
        </authorList>
    </citation>
    <scope>NUCLEOTIDE SEQUENCE</scope>
</reference>
<evidence type="ECO:0000256" key="1">
    <source>
        <dbReference type="ARBA" id="ARBA00006484"/>
    </source>
</evidence>
<dbReference type="PANTHER" id="PTHR43943">
    <property type="entry name" value="DEHYDROGENASE/REDUCTASE (SDR FAMILY) MEMBER 4"/>
    <property type="match status" value="1"/>
</dbReference>
<dbReference type="InterPro" id="IPR020904">
    <property type="entry name" value="Sc_DH/Rdtase_CS"/>
</dbReference>
<evidence type="ECO:0000313" key="3">
    <source>
        <dbReference type="EMBL" id="BAL56608.1"/>
    </source>
</evidence>
<dbReference type="Gene3D" id="3.40.50.720">
    <property type="entry name" value="NAD(P)-binding Rossmann-like Domain"/>
    <property type="match status" value="1"/>
</dbReference>
<dbReference type="NCBIfam" id="NF005559">
    <property type="entry name" value="PRK07231.1"/>
    <property type="match status" value="1"/>
</dbReference>
<proteinExistence type="inferred from homology"/>
<protein>
    <submittedName>
        <fullName evidence="3">Short-chain dehydrogenase/reductase</fullName>
    </submittedName>
</protein>
<dbReference type="PROSITE" id="PS00061">
    <property type="entry name" value="ADH_SHORT"/>
    <property type="match status" value="1"/>
</dbReference>
<dbReference type="InterPro" id="IPR002347">
    <property type="entry name" value="SDR_fam"/>
</dbReference>
<name>H5SKC2_9ZZZZ</name>
<organism evidence="3">
    <name type="scientific">uncultured prokaryote</name>
    <dbReference type="NCBI Taxonomy" id="198431"/>
    <lineage>
        <taxon>unclassified sequences</taxon>
        <taxon>environmental samples</taxon>
    </lineage>
</organism>
<evidence type="ECO:0000259" key="2">
    <source>
        <dbReference type="SMART" id="SM00822"/>
    </source>
</evidence>
<dbReference type="SUPFAM" id="SSF51735">
    <property type="entry name" value="NAD(P)-binding Rossmann-fold domains"/>
    <property type="match status" value="1"/>
</dbReference>
<dbReference type="PRINTS" id="PR00080">
    <property type="entry name" value="SDRFAMILY"/>
</dbReference>
<accession>H5SKC2</accession>
<dbReference type="InterPro" id="IPR057326">
    <property type="entry name" value="KR_dom"/>
</dbReference>
<reference evidence="3" key="1">
    <citation type="journal article" date="2005" name="Environ. Microbiol.">
        <title>Genetic and functional properties of uncultivated thermophilic crenarchaeotes from a subsurface gold mine as revealed by analysis of genome fragments.</title>
        <authorList>
            <person name="Nunoura T."/>
            <person name="Hirayama H."/>
            <person name="Takami H."/>
            <person name="Oida H."/>
            <person name="Nishi S."/>
            <person name="Shimamura S."/>
            <person name="Suzuki Y."/>
            <person name="Inagaki F."/>
            <person name="Takai K."/>
            <person name="Nealson K.H."/>
            <person name="Horikoshi K."/>
        </authorList>
    </citation>
    <scope>NUCLEOTIDE SEQUENCE</scope>
</reference>
<dbReference type="EMBL" id="AP011753">
    <property type="protein sequence ID" value="BAL56608.1"/>
    <property type="molecule type" value="Genomic_DNA"/>
</dbReference>
<dbReference type="FunFam" id="3.40.50.720:FF:000084">
    <property type="entry name" value="Short-chain dehydrogenase reductase"/>
    <property type="match status" value="1"/>
</dbReference>
<gene>
    <name evidence="3" type="ORF">HGMM_F41E03C19</name>
</gene>
<dbReference type="InterPro" id="IPR036291">
    <property type="entry name" value="NAD(P)-bd_dom_sf"/>
</dbReference>
<dbReference type="AlphaFoldDB" id="H5SKC2"/>
<feature type="domain" description="Ketoreductase" evidence="2">
    <location>
        <begin position="10"/>
        <end position="190"/>
    </location>
</feature>
<dbReference type="PANTHER" id="PTHR43943:SF2">
    <property type="entry name" value="DEHYDROGENASE_REDUCTASE 4"/>
    <property type="match status" value="1"/>
</dbReference>
<sequence>MTDEFSLHGKVALVTGASRGIGRAIALRLARAGARVVVCSRKLENVAPVAEEIRAGGGEALAVEAHVGQTEQVEALVARTLEAFGRIDIAVNNAATNPHFGPILTADEGQWDKILDTNVKSAFRVAKAVVPHMQAQGGGKIINIASVAGLRPSPAMGVYSVSKAALIMLTQVLAVELAPSNIQVNAIAPGVIKTRFSQVLWQTPALAEQILRGTPAGRFGEPEDVAGVTLFLASPASDYITGAVFVVDGGMNVASAL</sequence>